<feature type="compositionally biased region" description="Low complexity" evidence="6">
    <location>
        <begin position="1523"/>
        <end position="1544"/>
    </location>
</feature>
<evidence type="ECO:0000256" key="3">
    <source>
        <dbReference type="ARBA" id="ARBA00023180"/>
    </source>
</evidence>
<dbReference type="InterPro" id="IPR013783">
    <property type="entry name" value="Ig-like_fold"/>
</dbReference>
<feature type="domain" description="Fibronectin type-III" evidence="8">
    <location>
        <begin position="1575"/>
        <end position="1675"/>
    </location>
</feature>
<dbReference type="Pfam" id="PF00041">
    <property type="entry name" value="fn3"/>
    <property type="match status" value="4"/>
</dbReference>
<feature type="region of interest" description="Disordered" evidence="6">
    <location>
        <begin position="1277"/>
        <end position="1388"/>
    </location>
</feature>
<dbReference type="InterPro" id="IPR003961">
    <property type="entry name" value="FN3_dom"/>
</dbReference>
<dbReference type="SUPFAM" id="SSF48113">
    <property type="entry name" value="Heme-dependent peroxidases"/>
    <property type="match status" value="1"/>
</dbReference>
<keyword evidence="5" id="KW-0624">Polysaccharide degradation</keyword>
<dbReference type="InterPro" id="IPR019791">
    <property type="entry name" value="Haem_peroxidase_animal"/>
</dbReference>
<dbReference type="InterPro" id="IPR036116">
    <property type="entry name" value="FN3_sf"/>
</dbReference>
<dbReference type="PANTHER" id="PTHR11475:SF4">
    <property type="entry name" value="CHORION PEROXIDASE"/>
    <property type="match status" value="1"/>
</dbReference>
<dbReference type="PROSITE" id="PS50292">
    <property type="entry name" value="PEROXIDASE_3"/>
    <property type="match status" value="1"/>
</dbReference>
<gene>
    <name evidence="9" type="ORF">ADL15_06415</name>
</gene>
<feature type="compositionally biased region" description="Gly residues" evidence="6">
    <location>
        <begin position="1309"/>
        <end position="1324"/>
    </location>
</feature>
<dbReference type="GO" id="GO:0005576">
    <property type="term" value="C:extracellular region"/>
    <property type="evidence" value="ECO:0007669"/>
    <property type="project" value="UniProtKB-SubCell"/>
</dbReference>
<keyword evidence="4" id="KW-0326">Glycosidase</keyword>
<feature type="domain" description="Fibronectin type-III" evidence="8">
    <location>
        <begin position="1197"/>
        <end position="1292"/>
    </location>
</feature>
<dbReference type="InterPro" id="IPR011049">
    <property type="entry name" value="Serralysin-like_metalloprot_C"/>
</dbReference>
<dbReference type="GO" id="GO:0004601">
    <property type="term" value="F:peroxidase activity"/>
    <property type="evidence" value="ECO:0007669"/>
    <property type="project" value="InterPro"/>
</dbReference>
<dbReference type="Proteomes" id="UP000053244">
    <property type="component" value="Unassembled WGS sequence"/>
</dbReference>
<dbReference type="SUPFAM" id="SSF51120">
    <property type="entry name" value="beta-Roll"/>
    <property type="match status" value="2"/>
</dbReference>
<dbReference type="GO" id="GO:0005509">
    <property type="term" value="F:calcium ion binding"/>
    <property type="evidence" value="ECO:0007669"/>
    <property type="project" value="InterPro"/>
</dbReference>
<dbReference type="EMBL" id="LLZH01000025">
    <property type="protein sequence ID" value="KUL40616.1"/>
    <property type="molecule type" value="Genomic_DNA"/>
</dbReference>
<comment type="caution">
    <text evidence="9">The sequence shown here is derived from an EMBL/GenBank/DDBJ whole genome shotgun (WGS) entry which is preliminary data.</text>
</comment>
<organism evidence="9 10">
    <name type="scientific">Actinoplanes awajinensis subsp. mycoplanecinus</name>
    <dbReference type="NCBI Taxonomy" id="135947"/>
    <lineage>
        <taxon>Bacteria</taxon>
        <taxon>Bacillati</taxon>
        <taxon>Actinomycetota</taxon>
        <taxon>Actinomycetes</taxon>
        <taxon>Micromonosporales</taxon>
        <taxon>Micromonosporaceae</taxon>
        <taxon>Actinoplanes</taxon>
    </lineage>
</organism>
<keyword evidence="4" id="KW-0378">Hydrolase</keyword>
<evidence type="ECO:0000256" key="2">
    <source>
        <dbReference type="ARBA" id="ARBA00022525"/>
    </source>
</evidence>
<feature type="domain" description="Fibronectin type-III" evidence="8">
    <location>
        <begin position="1393"/>
        <end position="1491"/>
    </location>
</feature>
<accession>A0A0X3VBF8</accession>
<proteinExistence type="predicted"/>
<dbReference type="InterPro" id="IPR001343">
    <property type="entry name" value="Hemolysn_Ca-bd"/>
</dbReference>
<evidence type="ECO:0000256" key="7">
    <source>
        <dbReference type="SAM" id="SignalP"/>
    </source>
</evidence>
<evidence type="ECO:0000256" key="1">
    <source>
        <dbReference type="ARBA" id="ARBA00004613"/>
    </source>
</evidence>
<dbReference type="GO" id="GO:0000272">
    <property type="term" value="P:polysaccharide catabolic process"/>
    <property type="evidence" value="ECO:0007669"/>
    <property type="project" value="UniProtKB-KW"/>
</dbReference>
<feature type="domain" description="Fibronectin type-III" evidence="8">
    <location>
        <begin position="1677"/>
        <end position="1776"/>
    </location>
</feature>
<evidence type="ECO:0000256" key="6">
    <source>
        <dbReference type="SAM" id="MobiDB-lite"/>
    </source>
</evidence>
<dbReference type="Gene3D" id="1.10.640.10">
    <property type="entry name" value="Haem peroxidase domain superfamily, animal type"/>
    <property type="match status" value="1"/>
</dbReference>
<feature type="compositionally biased region" description="Low complexity" evidence="6">
    <location>
        <begin position="1330"/>
        <end position="1388"/>
    </location>
</feature>
<evidence type="ECO:0000256" key="4">
    <source>
        <dbReference type="ARBA" id="ARBA00023295"/>
    </source>
</evidence>
<dbReference type="PRINTS" id="PR00014">
    <property type="entry name" value="FNTYPEIII"/>
</dbReference>
<dbReference type="SMART" id="SM00060">
    <property type="entry name" value="FN3"/>
    <property type="match status" value="4"/>
</dbReference>
<feature type="compositionally biased region" description="Pro residues" evidence="6">
    <location>
        <begin position="1545"/>
        <end position="1568"/>
    </location>
</feature>
<dbReference type="PROSITE" id="PS50853">
    <property type="entry name" value="FN3"/>
    <property type="match status" value="4"/>
</dbReference>
<dbReference type="PANTHER" id="PTHR11475">
    <property type="entry name" value="OXIDASE/PEROXIDASE"/>
    <property type="match status" value="1"/>
</dbReference>
<feature type="compositionally biased region" description="Acidic residues" evidence="6">
    <location>
        <begin position="792"/>
        <end position="806"/>
    </location>
</feature>
<reference evidence="9 10" key="1">
    <citation type="submission" date="2015-10" db="EMBL/GenBank/DDBJ databases">
        <authorList>
            <person name="Gilbert D.G."/>
        </authorList>
    </citation>
    <scope>NUCLEOTIDE SEQUENCE [LARGE SCALE GENOMIC DNA]</scope>
    <source>
        <strain evidence="9 10">NRRL B-16712</strain>
    </source>
</reference>
<dbReference type="Gene3D" id="2.150.10.10">
    <property type="entry name" value="Serralysin-like metalloprotease, C-terminal"/>
    <property type="match status" value="2"/>
</dbReference>
<dbReference type="InterPro" id="IPR010255">
    <property type="entry name" value="Haem_peroxidase_sf"/>
</dbReference>
<keyword evidence="2" id="KW-0964">Secreted</keyword>
<dbReference type="Pfam" id="PF00353">
    <property type="entry name" value="HemolysinCabind"/>
    <property type="match status" value="5"/>
</dbReference>
<evidence type="ECO:0000259" key="8">
    <source>
        <dbReference type="PROSITE" id="PS50853"/>
    </source>
</evidence>
<dbReference type="CDD" id="cd00063">
    <property type="entry name" value="FN3"/>
    <property type="match status" value="4"/>
</dbReference>
<keyword evidence="5" id="KW-0119">Carbohydrate metabolism</keyword>
<evidence type="ECO:0000256" key="5">
    <source>
        <dbReference type="ARBA" id="ARBA00023326"/>
    </source>
</evidence>
<dbReference type="SUPFAM" id="SSF49265">
    <property type="entry name" value="Fibronectin type III"/>
    <property type="match status" value="2"/>
</dbReference>
<keyword evidence="10" id="KW-1185">Reference proteome</keyword>
<feature type="compositionally biased region" description="Low complexity" evidence="6">
    <location>
        <begin position="1280"/>
        <end position="1294"/>
    </location>
</feature>
<feature type="compositionally biased region" description="Polar residues" evidence="6">
    <location>
        <begin position="770"/>
        <end position="779"/>
    </location>
</feature>
<feature type="region of interest" description="Disordered" evidence="6">
    <location>
        <begin position="875"/>
        <end position="910"/>
    </location>
</feature>
<comment type="subcellular location">
    <subcellularLocation>
        <location evidence="1">Secreted</location>
    </subcellularLocation>
</comment>
<feature type="compositionally biased region" description="Gly residues" evidence="6">
    <location>
        <begin position="1493"/>
        <end position="1522"/>
    </location>
</feature>
<dbReference type="CDD" id="cd09821">
    <property type="entry name" value="An_peroxidase_bacterial_2"/>
    <property type="match status" value="1"/>
</dbReference>
<feature type="region of interest" description="Disordered" evidence="6">
    <location>
        <begin position="1474"/>
        <end position="1583"/>
    </location>
</feature>
<feature type="region of interest" description="Disordered" evidence="6">
    <location>
        <begin position="767"/>
        <end position="846"/>
    </location>
</feature>
<dbReference type="PRINTS" id="PR00313">
    <property type="entry name" value="CABNDNGRPT"/>
</dbReference>
<feature type="compositionally biased region" description="Acidic residues" evidence="6">
    <location>
        <begin position="882"/>
        <end position="900"/>
    </location>
</feature>
<dbReference type="Pfam" id="PF03098">
    <property type="entry name" value="An_peroxidase"/>
    <property type="match status" value="3"/>
</dbReference>
<dbReference type="GO" id="GO:0006979">
    <property type="term" value="P:response to oxidative stress"/>
    <property type="evidence" value="ECO:0007669"/>
    <property type="project" value="InterPro"/>
</dbReference>
<dbReference type="GO" id="GO:0020037">
    <property type="term" value="F:heme binding"/>
    <property type="evidence" value="ECO:0007669"/>
    <property type="project" value="InterPro"/>
</dbReference>
<keyword evidence="3" id="KW-0325">Glycoprotein</keyword>
<keyword evidence="7" id="KW-0732">Signal</keyword>
<protein>
    <recommendedName>
        <fullName evidence="8">Fibronectin type-III domain-containing protein</fullName>
    </recommendedName>
</protein>
<name>A0A0X3VBF8_9ACTN</name>
<sequence length="1776" mass="181749">MLVATILMAPAPASAAPIGQGFTVTAADLAYILKQITIAEAHVRNTTSATGPCGALLGTGPDRLASPLLAMGLRTVDGTCNHLTAGQEKYGAADQGFPRLVPAQYRAGYTGANASDAQPRLISNLIADQSAGNPAAVAAAHGADPATGIPNVTTDAGLSAPYNSWFTLFGQFFDHGVDQTVKGSTAVIIPLPADDPLVISENLPPQLRFMVLSRAAGGTTATNTDTPYVDNSQTYTSHAAHQVFLREYDATATDTGRLLSGVAGGLPTWDDVKRQAAEVLGLRLSDADALNVPAVLADAYGTFVPGPARGLPQFVTSSGLVEGDTANPVATPATVLHFDTPFLSDIAHAADPSKPGYDAALLGRHYIAGDGRVNENIGLTAVHQIFHSEHNRLIGDIQRVALSSGVAAEWTGDRLFQAARFINEMEYQHLVFEEFARKIQPAINPFQPFAFTQSEINPAIYAEFAHAVYRFGHSMLTETIARTDGSVPLLDGFLNPDAFTEGGTLSPEQAAGSIVDGMSKQVGNDIDEFVTDTLRNKLLGLPTDLAAINIARGRSEGVPPLNVFRRALHDRSGDGRLTPYVSWIDFGENLKHPASLVNFIAAYGTHSSIVAASGVAAKRAAAQALLDSPSGADFVNAPASESGVDDIDLWIGGLAETTDPFGGLLGSTFDYVFETQLTALQNGDRLYYLARTPGMNLRSQLEGNSFAELIMRNTGVEGLRADVFATADCSYDLSRLTYSGNRVLDDPGSDCDESALLLHLPDGTYKQRNRSVANPQSVWRGTDDRDRVSAGNDDDTVWGGEGDDVLEGGPGNDAVIGGEGDDVLTDSGGDDMPRGGPGNDAINAGPGLDVVLAGDGKDVTDGGANANATFAGEGDDFVIAGDGEDSVWGDAGDDWEEGGDSPDLLQGDSGNLFFLDDANRPGNDVLIGQGGDDDYDMEGGDDIGVQGPGIEKNAGGSGYDWSIAGASGEEKVDSDLALPLAPLDNLTIGVRDRYNEVEALSGGVHDDVLRGDSLIPSDLGGGGFLGCDALDTAGVARIRGLDQVVTSLPTPASAVGNQTGRPCDLHGNVWGGGNILLGGPGDDTLQGRGGDDILDGDRYLTVRLSVRDAAGHELRSATTMRELQADVFTGKINPKDIFTVRETAASSSPDVDTAVFTGNRSLYAITPVTGGLQVAGPDGTDTVRNVELLRFDDQLVDVSGLQAFLGVSAFAGPSSATVLLTVPDGAGLTGLTLSRTSAEGTVLTTLPATTRTVVVPGLTNGVSYTFRVRAESAAGAGTFSAPSTPITPTATSSADHPPTSDDGSDDDSGGGSSGGGSSGDGSSGGDDDNVPVTSPTVTAPTTAPTTAAPTVPAPTTAPTTVPTAAPTTAAPTTTTPVTSGPTAVPTRPAVPVAPDAPRIGLATAGDESAVIRWTAPLHNGGSPIYGYEVQALDDETGIVVNVDATGPEATELTMTGLTNGLPYSFWVRAVNAAGPSDFSTPSNRVTPTPPTGSGSGSGAGSGTGAGSGAGSGSGTGTPGGSGTSTPTATPKPTGSPSPSGGPSTSPTPTPSHPSPSPTSTPTTPPSTSPPTTRTVPGAARIGTPAPGNALAVVRWTAPTSNGGSPLLRYEIRVLTTGNHQAGTLRTAPASSSAQTVAHLTNGTTYRFQVRAVNELGAGPWSPISAAVIPHTAPPAPRSFTATPGAPGGTVTTTLRWTAPPATGGTPITGYRLTTQRLTTRGAPTGAPFTLILSSSTRSTTFVTPPGTRPGTRYRFTLQALNKSGPSPARTTTTPAR</sequence>
<evidence type="ECO:0000313" key="9">
    <source>
        <dbReference type="EMBL" id="KUL40616.1"/>
    </source>
</evidence>
<evidence type="ECO:0000313" key="10">
    <source>
        <dbReference type="Proteomes" id="UP000053244"/>
    </source>
</evidence>
<dbReference type="GO" id="GO:0016798">
    <property type="term" value="F:hydrolase activity, acting on glycosyl bonds"/>
    <property type="evidence" value="ECO:0007669"/>
    <property type="project" value="UniProtKB-KW"/>
</dbReference>
<feature type="chain" id="PRO_5007055759" description="Fibronectin type-III domain-containing protein" evidence="7">
    <location>
        <begin position="16"/>
        <end position="1776"/>
    </location>
</feature>
<feature type="signal peptide" evidence="7">
    <location>
        <begin position="1"/>
        <end position="15"/>
    </location>
</feature>
<dbReference type="Gene3D" id="2.60.40.10">
    <property type="entry name" value="Immunoglobulins"/>
    <property type="match status" value="4"/>
</dbReference>
<dbReference type="InterPro" id="IPR037120">
    <property type="entry name" value="Haem_peroxidase_sf_animal"/>
</dbReference>